<feature type="transmembrane region" description="Helical" evidence="1">
    <location>
        <begin position="65"/>
        <end position="89"/>
    </location>
</feature>
<feature type="transmembrane region" description="Helical" evidence="1">
    <location>
        <begin position="101"/>
        <end position="119"/>
    </location>
</feature>
<gene>
    <name evidence="2" type="ORF">GOC74_16255</name>
</gene>
<organism evidence="2 3">
    <name type="scientific">Halomicrobium mukohataei</name>
    <dbReference type="NCBI Taxonomy" id="57705"/>
    <lineage>
        <taxon>Archaea</taxon>
        <taxon>Methanobacteriati</taxon>
        <taxon>Methanobacteriota</taxon>
        <taxon>Stenosarchaea group</taxon>
        <taxon>Halobacteria</taxon>
        <taxon>Halobacteriales</taxon>
        <taxon>Haloarculaceae</taxon>
        <taxon>Halomicrobium</taxon>
    </lineage>
</organism>
<evidence type="ECO:0000313" key="2">
    <source>
        <dbReference type="EMBL" id="NLV11482.1"/>
    </source>
</evidence>
<name>A0A847TZQ4_9EURY</name>
<protein>
    <submittedName>
        <fullName evidence="2">Uncharacterized protein</fullName>
    </submittedName>
</protein>
<evidence type="ECO:0000313" key="3">
    <source>
        <dbReference type="Proteomes" id="UP000608662"/>
    </source>
</evidence>
<dbReference type="EMBL" id="WOYG01000001">
    <property type="protein sequence ID" value="NLV11482.1"/>
    <property type="molecule type" value="Genomic_DNA"/>
</dbReference>
<sequence>MDRTQPFIFATLAIGVGFVIASYLSSKGELGQWFLVYAQFGLAYLIVGALVHYERKHHLSTRRLLALLTAPGLLATAIASTSLVTPLQFDTLYPETLFRLHLGYFWLLSAFFVPLQYGLARIDDRQTQWGIAGSTTLFVVAMPVSAVVLLFFPWALDSSLAVLTEHLSSISNFVVEELGPVQRILVVDAVASVVPYAAGSIVKGRRNRRPSRAISPASLPAVAVPAVVLVSVMIEFSLDPSASGNGERLLLVTLLAGIICSVIAKNLVRYRRQSTAS</sequence>
<comment type="caution">
    <text evidence="2">The sequence shown here is derived from an EMBL/GenBank/DDBJ whole genome shotgun (WGS) entry which is preliminary data.</text>
</comment>
<dbReference type="RefSeq" id="WP_170095158.1">
    <property type="nucleotide sequence ID" value="NZ_WOYG01000001.1"/>
</dbReference>
<reference evidence="2" key="1">
    <citation type="submission" date="2019-12" db="EMBL/GenBank/DDBJ databases">
        <title>Whole-genome sequence of Halomicrobium mukohataei pws1.</title>
        <authorList>
            <person name="Verma D.K."/>
            <person name="Gopal K."/>
            <person name="Prasad E.S."/>
        </authorList>
    </citation>
    <scope>NUCLEOTIDE SEQUENCE</scope>
    <source>
        <strain evidence="2">Pws1</strain>
    </source>
</reference>
<feature type="transmembrane region" description="Helical" evidence="1">
    <location>
        <begin position="214"/>
        <end position="234"/>
    </location>
</feature>
<evidence type="ECO:0000256" key="1">
    <source>
        <dbReference type="SAM" id="Phobius"/>
    </source>
</evidence>
<keyword evidence="1" id="KW-0812">Transmembrane</keyword>
<dbReference type="AlphaFoldDB" id="A0A847TZQ4"/>
<feature type="transmembrane region" description="Helical" evidence="1">
    <location>
        <begin position="184"/>
        <end position="202"/>
    </location>
</feature>
<feature type="transmembrane region" description="Helical" evidence="1">
    <location>
        <begin position="30"/>
        <end position="53"/>
    </location>
</feature>
<accession>A0A847TZQ4</accession>
<dbReference type="Proteomes" id="UP000608662">
    <property type="component" value="Unassembled WGS sequence"/>
</dbReference>
<keyword evidence="1" id="KW-0472">Membrane</keyword>
<keyword evidence="1" id="KW-1133">Transmembrane helix</keyword>
<feature type="transmembrane region" description="Helical" evidence="1">
    <location>
        <begin position="249"/>
        <end position="268"/>
    </location>
</feature>
<proteinExistence type="predicted"/>
<feature type="transmembrane region" description="Helical" evidence="1">
    <location>
        <begin position="7"/>
        <end position="24"/>
    </location>
</feature>
<feature type="transmembrane region" description="Helical" evidence="1">
    <location>
        <begin position="131"/>
        <end position="156"/>
    </location>
</feature>